<evidence type="ECO:0000313" key="7">
    <source>
        <dbReference type="EMBL" id="JAG36234.1"/>
    </source>
</evidence>
<dbReference type="AlphaFoldDB" id="A0A0A9YVJ4"/>
<dbReference type="EMBL" id="GBHO01007370">
    <property type="protein sequence ID" value="JAG36234.1"/>
    <property type="molecule type" value="Transcribed_RNA"/>
</dbReference>
<dbReference type="PANTHER" id="PTHR20922">
    <property type="entry name" value="DNL-TYPE ZINC FINGER PROTEIN"/>
    <property type="match status" value="1"/>
</dbReference>
<dbReference type="GO" id="GO:0030150">
    <property type="term" value="P:protein import into mitochondrial matrix"/>
    <property type="evidence" value="ECO:0007669"/>
    <property type="project" value="TreeGrafter"/>
</dbReference>
<evidence type="ECO:0000256" key="1">
    <source>
        <dbReference type="ARBA" id="ARBA00022723"/>
    </source>
</evidence>
<evidence type="ECO:0000259" key="6">
    <source>
        <dbReference type="PROSITE" id="PS51501"/>
    </source>
</evidence>
<gene>
    <name evidence="7" type="primary">DNLZ</name>
    <name evidence="7" type="ORF">CM83_44421</name>
</gene>
<evidence type="ECO:0000256" key="3">
    <source>
        <dbReference type="ARBA" id="ARBA00022833"/>
    </source>
</evidence>
<keyword evidence="1" id="KW-0479">Metal-binding</keyword>
<keyword evidence="3" id="KW-0862">Zinc</keyword>
<evidence type="ECO:0000256" key="2">
    <source>
        <dbReference type="ARBA" id="ARBA00022771"/>
    </source>
</evidence>
<dbReference type="InterPro" id="IPR007853">
    <property type="entry name" value="Znf_DNL-typ"/>
</dbReference>
<protein>
    <submittedName>
        <fullName evidence="7">DNL-type zinc finger protein</fullName>
    </submittedName>
</protein>
<proteinExistence type="predicted"/>
<dbReference type="GO" id="GO:0006457">
    <property type="term" value="P:protein folding"/>
    <property type="evidence" value="ECO:0007669"/>
    <property type="project" value="TreeGrafter"/>
</dbReference>
<dbReference type="GO" id="GO:0008270">
    <property type="term" value="F:zinc ion binding"/>
    <property type="evidence" value="ECO:0007669"/>
    <property type="project" value="UniProtKB-KW"/>
</dbReference>
<dbReference type="GO" id="GO:0050821">
    <property type="term" value="P:protein stabilization"/>
    <property type="evidence" value="ECO:0007669"/>
    <property type="project" value="TreeGrafter"/>
</dbReference>
<reference evidence="7" key="2">
    <citation type="submission" date="2014-07" db="EMBL/GenBank/DDBJ databases">
        <authorList>
            <person name="Hull J."/>
        </authorList>
    </citation>
    <scope>NUCLEOTIDE SEQUENCE</scope>
</reference>
<organism evidence="7">
    <name type="scientific">Lygus hesperus</name>
    <name type="common">Western plant bug</name>
    <dbReference type="NCBI Taxonomy" id="30085"/>
    <lineage>
        <taxon>Eukaryota</taxon>
        <taxon>Metazoa</taxon>
        <taxon>Ecdysozoa</taxon>
        <taxon>Arthropoda</taxon>
        <taxon>Hexapoda</taxon>
        <taxon>Insecta</taxon>
        <taxon>Pterygota</taxon>
        <taxon>Neoptera</taxon>
        <taxon>Paraneoptera</taxon>
        <taxon>Hemiptera</taxon>
        <taxon>Heteroptera</taxon>
        <taxon>Panheteroptera</taxon>
        <taxon>Cimicomorpha</taxon>
        <taxon>Miridae</taxon>
        <taxon>Mirini</taxon>
        <taxon>Lygus</taxon>
    </lineage>
</organism>
<dbReference type="PROSITE" id="PS51501">
    <property type="entry name" value="ZF_DNL"/>
    <property type="match status" value="1"/>
</dbReference>
<name>A0A0A9YVJ4_LYGHE</name>
<sequence>MIRSATFTLRCIQRLFVGHQTVLPTVNSLPKLQVRHFTHSRTVAAPSSKVLGKLEGKLQLGFTCKVCHTRNNKNISKIAYTKGVVIVRCEGCSNNHLIADNLGWFSDMNGKKNIEDILAEKGESVRKHISENTLEVESEEVAELEPTAPPPLLPKS</sequence>
<dbReference type="InterPro" id="IPR024158">
    <property type="entry name" value="Mt_import_TIM15"/>
</dbReference>
<dbReference type="PANTHER" id="PTHR20922:SF13">
    <property type="entry name" value="DNL-TYPE ZINC FINGER PROTEIN"/>
    <property type="match status" value="1"/>
</dbReference>
<dbReference type="GO" id="GO:0005739">
    <property type="term" value="C:mitochondrion"/>
    <property type="evidence" value="ECO:0007669"/>
    <property type="project" value="TreeGrafter"/>
</dbReference>
<feature type="domain" description="DNL-type" evidence="6">
    <location>
        <begin position="53"/>
        <end position="150"/>
    </location>
</feature>
<evidence type="ECO:0000256" key="4">
    <source>
        <dbReference type="PROSITE-ProRule" id="PRU00834"/>
    </source>
</evidence>
<accession>A0A0A9YVJ4</accession>
<reference evidence="7" key="1">
    <citation type="journal article" date="2014" name="PLoS ONE">
        <title>Transcriptome-Based Identification of ABC Transporters in the Western Tarnished Plant Bug Lygus hesperus.</title>
        <authorList>
            <person name="Hull J.J."/>
            <person name="Chaney K."/>
            <person name="Geib S.M."/>
            <person name="Fabrick J.A."/>
            <person name="Brent C.S."/>
            <person name="Walsh D."/>
            <person name="Lavine L.C."/>
        </authorList>
    </citation>
    <scope>NUCLEOTIDE SEQUENCE</scope>
</reference>
<dbReference type="GO" id="GO:0051087">
    <property type="term" value="F:protein-folding chaperone binding"/>
    <property type="evidence" value="ECO:0007669"/>
    <property type="project" value="TreeGrafter"/>
</dbReference>
<keyword evidence="2 4" id="KW-0863">Zinc-finger</keyword>
<dbReference type="Pfam" id="PF05180">
    <property type="entry name" value="zf-DNL"/>
    <property type="match status" value="1"/>
</dbReference>
<evidence type="ECO:0000256" key="5">
    <source>
        <dbReference type="SAM" id="MobiDB-lite"/>
    </source>
</evidence>
<feature type="compositionally biased region" description="Pro residues" evidence="5">
    <location>
        <begin position="147"/>
        <end position="156"/>
    </location>
</feature>
<feature type="region of interest" description="Disordered" evidence="5">
    <location>
        <begin position="135"/>
        <end position="156"/>
    </location>
</feature>